<keyword evidence="6" id="KW-0282">Flagellum</keyword>
<feature type="domain" description="SAF" evidence="5">
    <location>
        <begin position="98"/>
        <end position="160"/>
    </location>
</feature>
<feature type="chain" id="PRO_5018810990" description="Flagella basal body P-ring formation protein FlgA" evidence="4">
    <location>
        <begin position="20"/>
        <end position="223"/>
    </location>
</feature>
<dbReference type="Gene3D" id="3.90.1210.10">
    <property type="entry name" value="Antifreeze-like/N-acetylneuraminic acid synthase C-terminal domain"/>
    <property type="match status" value="1"/>
</dbReference>
<keyword evidence="7" id="KW-1185">Reference proteome</keyword>
<dbReference type="PANTHER" id="PTHR36307">
    <property type="entry name" value="FLAGELLA BASAL BODY P-RING FORMATION PROTEIN FLGA"/>
    <property type="match status" value="1"/>
</dbReference>
<reference evidence="6 7" key="1">
    <citation type="submission" date="2018-11" db="EMBL/GenBank/DDBJ databases">
        <title>Mesobaculum littorinae gen. nov., sp. nov., isolated from Littorina scabra that represents a novel genus of the order Rhodobacteraceae.</title>
        <authorList>
            <person name="Li F."/>
        </authorList>
    </citation>
    <scope>NUCLEOTIDE SEQUENCE [LARGE SCALE GENOMIC DNA]</scope>
    <source>
        <strain evidence="6 7">M0103</strain>
    </source>
</reference>
<dbReference type="Pfam" id="PF13144">
    <property type="entry name" value="ChapFlgA"/>
    <property type="match status" value="1"/>
</dbReference>
<accession>A0A438ADU0</accession>
<feature type="signal peptide" evidence="4">
    <location>
        <begin position="1"/>
        <end position="19"/>
    </location>
</feature>
<sequence>MRRLVLLLCLLTALGPALGAAARAESLAVLIEEKARESYGPELPDSGEFDIAVQGGEAGDAVMLSAYWMDTATGQFVANAVRPDGQVNRVAGLAMLTMPVPVPTRRLMPDAILTEADIETIRLPHGRVGAFAVTDAQALVGLQVRRVLTKGRPIMQQSVMQPLVIDRGDRVSIRFADGKLKLTAPGRALADAHRGQQVKIVNLVSNTSIVGIAVGEGEVEVRK</sequence>
<evidence type="ECO:0000313" key="6">
    <source>
        <dbReference type="EMBL" id="RVV96859.1"/>
    </source>
</evidence>
<dbReference type="NCBIfam" id="TIGR03170">
    <property type="entry name" value="flgA_cterm"/>
    <property type="match status" value="1"/>
</dbReference>
<keyword evidence="3 4" id="KW-0574">Periplasm</keyword>
<dbReference type="RefSeq" id="WP_127907653.1">
    <property type="nucleotide sequence ID" value="NZ_RQXX01000007.1"/>
</dbReference>
<comment type="function">
    <text evidence="4">Involved in the assembly process of the P-ring formation. It may associate with FlgF on the rod constituting a structure essential for the P-ring assembly or may act as a modulator protein for the P-ring assembly.</text>
</comment>
<comment type="similarity">
    <text evidence="4">Belongs to the FlgA family.</text>
</comment>
<keyword evidence="4" id="KW-1005">Bacterial flagellum biogenesis</keyword>
<evidence type="ECO:0000259" key="5">
    <source>
        <dbReference type="SMART" id="SM00858"/>
    </source>
</evidence>
<evidence type="ECO:0000313" key="7">
    <source>
        <dbReference type="Proteomes" id="UP000285908"/>
    </source>
</evidence>
<proteinExistence type="inferred from homology"/>
<dbReference type="OrthoDB" id="7727421at2"/>
<keyword evidence="6" id="KW-0966">Cell projection</keyword>
<evidence type="ECO:0000256" key="4">
    <source>
        <dbReference type="RuleBase" id="RU362063"/>
    </source>
</evidence>
<dbReference type="InterPro" id="IPR039246">
    <property type="entry name" value="Flagellar_FlgA"/>
</dbReference>
<dbReference type="CDD" id="cd11614">
    <property type="entry name" value="SAF_CpaB_FlgA_like"/>
    <property type="match status" value="1"/>
</dbReference>
<dbReference type="InterPro" id="IPR013974">
    <property type="entry name" value="SAF"/>
</dbReference>
<dbReference type="PANTHER" id="PTHR36307:SF1">
    <property type="entry name" value="FLAGELLA BASAL BODY P-RING FORMATION PROTEIN FLGA"/>
    <property type="match status" value="1"/>
</dbReference>
<keyword evidence="2 4" id="KW-0732">Signal</keyword>
<comment type="caution">
    <text evidence="6">The sequence shown here is derived from an EMBL/GenBank/DDBJ whole genome shotgun (WGS) entry which is preliminary data.</text>
</comment>
<keyword evidence="6" id="KW-0969">Cilium</keyword>
<dbReference type="GO" id="GO:0042597">
    <property type="term" value="C:periplasmic space"/>
    <property type="evidence" value="ECO:0007669"/>
    <property type="project" value="UniProtKB-SubCell"/>
</dbReference>
<comment type="subcellular location">
    <subcellularLocation>
        <location evidence="1 4">Periplasm</location>
    </subcellularLocation>
</comment>
<gene>
    <name evidence="6" type="primary">flgA</name>
    <name evidence="6" type="ORF">EKE94_16060</name>
</gene>
<dbReference type="AlphaFoldDB" id="A0A438ADU0"/>
<dbReference type="SMART" id="SM00858">
    <property type="entry name" value="SAF"/>
    <property type="match status" value="1"/>
</dbReference>
<dbReference type="Gene3D" id="2.30.30.760">
    <property type="match status" value="1"/>
</dbReference>
<evidence type="ECO:0000256" key="2">
    <source>
        <dbReference type="ARBA" id="ARBA00022729"/>
    </source>
</evidence>
<evidence type="ECO:0000256" key="1">
    <source>
        <dbReference type="ARBA" id="ARBA00004418"/>
    </source>
</evidence>
<name>A0A438ADU0_9RHOB</name>
<organism evidence="6 7">
    <name type="scientific">Mesobaculum littorinae</name>
    <dbReference type="NCBI Taxonomy" id="2486419"/>
    <lineage>
        <taxon>Bacteria</taxon>
        <taxon>Pseudomonadati</taxon>
        <taxon>Pseudomonadota</taxon>
        <taxon>Alphaproteobacteria</taxon>
        <taxon>Rhodobacterales</taxon>
        <taxon>Roseobacteraceae</taxon>
        <taxon>Mesobaculum</taxon>
    </lineage>
</organism>
<dbReference type="EMBL" id="RQXX01000007">
    <property type="protein sequence ID" value="RVV96859.1"/>
    <property type="molecule type" value="Genomic_DNA"/>
</dbReference>
<evidence type="ECO:0000256" key="3">
    <source>
        <dbReference type="ARBA" id="ARBA00022764"/>
    </source>
</evidence>
<protein>
    <recommendedName>
        <fullName evidence="4">Flagella basal body P-ring formation protein FlgA</fullName>
    </recommendedName>
</protein>
<dbReference type="Proteomes" id="UP000285908">
    <property type="component" value="Unassembled WGS sequence"/>
</dbReference>
<dbReference type="GO" id="GO:0044780">
    <property type="term" value="P:bacterial-type flagellum assembly"/>
    <property type="evidence" value="ECO:0007669"/>
    <property type="project" value="InterPro"/>
</dbReference>
<dbReference type="InterPro" id="IPR017585">
    <property type="entry name" value="SAF_FlgA"/>
</dbReference>